<dbReference type="SUPFAM" id="SSF54001">
    <property type="entry name" value="Cysteine proteinases"/>
    <property type="match status" value="1"/>
</dbReference>
<evidence type="ECO:0000313" key="7">
    <source>
        <dbReference type="Proteomes" id="UP000767291"/>
    </source>
</evidence>
<keyword evidence="2" id="KW-0645">Protease</keyword>
<keyword evidence="4" id="KW-0788">Thiol protease</keyword>
<evidence type="ECO:0000256" key="4">
    <source>
        <dbReference type="ARBA" id="ARBA00022807"/>
    </source>
</evidence>
<dbReference type="EMBL" id="JAGGJX010000001">
    <property type="protein sequence ID" value="MBP1854646.1"/>
    <property type="molecule type" value="Genomic_DNA"/>
</dbReference>
<dbReference type="InterPro" id="IPR000064">
    <property type="entry name" value="NLP_P60_dom"/>
</dbReference>
<accession>A0ABS4E9Q8</accession>
<reference evidence="6 7" key="1">
    <citation type="submission" date="2021-03" db="EMBL/GenBank/DDBJ databases">
        <title>Genomic Encyclopedia of Type Strains, Phase IV (KMG-IV): sequencing the most valuable type-strain genomes for metagenomic binning, comparative biology and taxonomic classification.</title>
        <authorList>
            <person name="Goeker M."/>
        </authorList>
    </citation>
    <scope>NUCLEOTIDE SEQUENCE [LARGE SCALE GENOMIC DNA]</scope>
    <source>
        <strain evidence="6 7">DSM 1289</strain>
    </source>
</reference>
<dbReference type="Pfam" id="PF00877">
    <property type="entry name" value="NLPC_P60"/>
    <property type="match status" value="1"/>
</dbReference>
<organism evidence="6 7">
    <name type="scientific">Metaclostridioides mangenotii</name>
    <dbReference type="NCBI Taxonomy" id="1540"/>
    <lineage>
        <taxon>Bacteria</taxon>
        <taxon>Bacillati</taxon>
        <taxon>Bacillota</taxon>
        <taxon>Clostridia</taxon>
        <taxon>Peptostreptococcales</taxon>
        <taxon>Peptostreptococcaceae</taxon>
        <taxon>Metaclostridioides</taxon>
    </lineage>
</organism>
<gene>
    <name evidence="6" type="ORF">J2Z43_001036</name>
</gene>
<dbReference type="PANTHER" id="PTHR47359:SF3">
    <property type="entry name" value="NLP_P60 DOMAIN-CONTAINING PROTEIN-RELATED"/>
    <property type="match status" value="1"/>
</dbReference>
<evidence type="ECO:0000256" key="1">
    <source>
        <dbReference type="ARBA" id="ARBA00007074"/>
    </source>
</evidence>
<feature type="domain" description="NlpC/P60" evidence="5">
    <location>
        <begin position="525"/>
        <end position="651"/>
    </location>
</feature>
<dbReference type="Proteomes" id="UP000767291">
    <property type="component" value="Unassembled WGS sequence"/>
</dbReference>
<keyword evidence="3 6" id="KW-0378">Hydrolase</keyword>
<dbReference type="InterPro" id="IPR051794">
    <property type="entry name" value="PG_Endopeptidase_C40"/>
</dbReference>
<evidence type="ECO:0000256" key="3">
    <source>
        <dbReference type="ARBA" id="ARBA00022801"/>
    </source>
</evidence>
<dbReference type="Gene3D" id="3.90.1720.10">
    <property type="entry name" value="endopeptidase domain like (from Nostoc punctiforme)"/>
    <property type="match status" value="1"/>
</dbReference>
<comment type="similarity">
    <text evidence="1">Belongs to the peptidase C40 family.</text>
</comment>
<dbReference type="PANTHER" id="PTHR47359">
    <property type="entry name" value="PEPTIDOGLYCAN DL-ENDOPEPTIDASE CWLO"/>
    <property type="match status" value="1"/>
</dbReference>
<keyword evidence="7" id="KW-1185">Reference proteome</keyword>
<dbReference type="GO" id="GO:0016787">
    <property type="term" value="F:hydrolase activity"/>
    <property type="evidence" value="ECO:0007669"/>
    <property type="project" value="UniProtKB-KW"/>
</dbReference>
<sequence length="651" mass="73177">MGSSHVDARLLIAHFDNFYEPITYDEIVLSIERKGTPSKLEFTVVNDNVADMKSGAIDYFCEGNSVRLVIGNRVIWHGRIFAKKRDKQQHIKVTAYDKMFYLKKESYNLVVENTTASQIIYYMFKNTPFYQNANIGKFDDTKHKIPSVVFSCVPCLDAIQQVLDTTVEATQKIYTLFDDAGIVNLKELGNMELDYYLTNEVFEDYEYNSTIADSTYNAVCLYRKEKDTVTEKVVYTDNNFNKKNKETYEGYENFYRDSIRAWGHLAHSEEVNSPEINLREKALAMLRTHNQKFKTLTVKGCFGRIDVRAGCLIPVHLDLGDLTLNNKMMVENVKHKFKHGHHTMDMQLVGNEFVSSTIESAGRAQEENKTLDIRFNGGSSSGSGQKILNGKKIQVQFTAYCPGGGGIEGPQKDMYGRKLMPGEMKMAIPRGLWQELGYNKETIKDRQAQIGNTGTDKDGQVRLIVDTLDNSKPNIVKRDGKWVCDLVFPSMKEANQWGRKNGTLIISDGTGFTYPTTANGDSSMPPKVQQLINVAKTKIGCKYVYGAARNPSNKGQSVFDCSSFVQWCYYQLGIKIPGDTGSQLKAGTAVSWENRKPGDIIISQSSSSGSGRHVVLYIGNGETIEARGTAYGVVKYKERSKGSVLSVRRFI</sequence>
<evidence type="ECO:0000259" key="5">
    <source>
        <dbReference type="PROSITE" id="PS51935"/>
    </source>
</evidence>
<dbReference type="RefSeq" id="WP_209456126.1">
    <property type="nucleotide sequence ID" value="NZ_BAAACS010000012.1"/>
</dbReference>
<dbReference type="SUPFAM" id="SSF69279">
    <property type="entry name" value="Phage tail proteins"/>
    <property type="match status" value="1"/>
</dbReference>
<dbReference type="InterPro" id="IPR038765">
    <property type="entry name" value="Papain-like_cys_pep_sf"/>
</dbReference>
<dbReference type="Pfam" id="PF24032">
    <property type="entry name" value="YQBQ"/>
    <property type="match status" value="1"/>
</dbReference>
<name>A0ABS4E9Q8_9FIRM</name>
<comment type="caution">
    <text evidence="6">The sequence shown here is derived from an EMBL/GenBank/DDBJ whole genome shotgun (WGS) entry which is preliminary data.</text>
</comment>
<dbReference type="PROSITE" id="PS51935">
    <property type="entry name" value="NLPC_P60"/>
    <property type="match status" value="1"/>
</dbReference>
<evidence type="ECO:0000313" key="6">
    <source>
        <dbReference type="EMBL" id="MBP1854646.1"/>
    </source>
</evidence>
<protein>
    <submittedName>
        <fullName evidence="6">Cell wall-associated NlpC family hydrolase</fullName>
    </submittedName>
</protein>
<evidence type="ECO:0000256" key="2">
    <source>
        <dbReference type="ARBA" id="ARBA00022670"/>
    </source>
</evidence>
<dbReference type="InterPro" id="IPR056937">
    <property type="entry name" value="YqbQ/XkdQ"/>
</dbReference>
<proteinExistence type="inferred from homology"/>